<organism evidence="14 15">
    <name type="scientific">Rhizophlyctis rosea</name>
    <dbReference type="NCBI Taxonomy" id="64517"/>
    <lineage>
        <taxon>Eukaryota</taxon>
        <taxon>Fungi</taxon>
        <taxon>Fungi incertae sedis</taxon>
        <taxon>Chytridiomycota</taxon>
        <taxon>Chytridiomycota incertae sedis</taxon>
        <taxon>Chytridiomycetes</taxon>
        <taxon>Rhizophlyctidales</taxon>
        <taxon>Rhizophlyctidaceae</taxon>
        <taxon>Rhizophlyctis</taxon>
    </lineage>
</organism>
<dbReference type="Gene3D" id="3.30.1490.80">
    <property type="match status" value="1"/>
</dbReference>
<comment type="subunit">
    <text evidence="3">Homodimer.</text>
</comment>
<comment type="similarity">
    <text evidence="2 10">Belongs to the eukaryotic GSH synthase family.</text>
</comment>
<dbReference type="Proteomes" id="UP001212841">
    <property type="component" value="Unassembled WGS sequence"/>
</dbReference>
<keyword evidence="8 10" id="KW-0067">ATP-binding</keyword>
<feature type="binding site" evidence="11">
    <location>
        <position position="448"/>
    </location>
    <ligand>
        <name>ATP</name>
        <dbReference type="ChEBI" id="CHEBI:30616"/>
    </ligand>
</feature>
<dbReference type="SUPFAM" id="SSF56059">
    <property type="entry name" value="Glutathione synthetase ATP-binding domain-like"/>
    <property type="match status" value="1"/>
</dbReference>
<evidence type="ECO:0000256" key="9">
    <source>
        <dbReference type="ARBA" id="ARBA00022842"/>
    </source>
</evidence>
<evidence type="ECO:0000256" key="2">
    <source>
        <dbReference type="ARBA" id="ARBA00010385"/>
    </source>
</evidence>
<dbReference type="Gene3D" id="3.40.50.1760">
    <property type="entry name" value="Glutathione synthase, substrate-binding domain superfamily, eukaryotic"/>
    <property type="match status" value="1"/>
</dbReference>
<feature type="binding site" evidence="11">
    <location>
        <position position="473"/>
    </location>
    <ligand>
        <name>substrate</name>
    </ligand>
</feature>
<feature type="binding site" evidence="12">
    <location>
        <position position="204"/>
    </location>
    <ligand>
        <name>Mg(2+)</name>
        <dbReference type="ChEBI" id="CHEBI:18420"/>
    </ligand>
</feature>
<dbReference type="InterPro" id="IPR004887">
    <property type="entry name" value="GSH_synth_subst-bd"/>
</dbReference>
<dbReference type="EC" id="6.3.2.3" evidence="10"/>
<evidence type="ECO:0000256" key="7">
    <source>
        <dbReference type="ARBA" id="ARBA00022741"/>
    </source>
</evidence>
<dbReference type="PANTHER" id="PTHR11130">
    <property type="entry name" value="GLUTATHIONE SYNTHETASE"/>
    <property type="match status" value="1"/>
</dbReference>
<dbReference type="GO" id="GO:0004363">
    <property type="term" value="F:glutathione synthase activity"/>
    <property type="evidence" value="ECO:0007669"/>
    <property type="project" value="UniProtKB-UniRule"/>
</dbReference>
<evidence type="ECO:0000256" key="10">
    <source>
        <dbReference type="PIRNR" id="PIRNR001558"/>
    </source>
</evidence>
<dbReference type="PIRSF" id="PIRSF001558">
    <property type="entry name" value="GSHase"/>
    <property type="match status" value="1"/>
</dbReference>
<dbReference type="InterPro" id="IPR037013">
    <property type="entry name" value="GSH-S_sub-bd_sf"/>
</dbReference>
<protein>
    <recommendedName>
        <fullName evidence="10">Glutathione synthetase</fullName>
        <shortName evidence="10">GSH-S</shortName>
        <ecNumber evidence="10">6.3.2.3</ecNumber>
    </recommendedName>
</protein>
<comment type="pathway">
    <text evidence="1 10">Sulfur metabolism; glutathione biosynthesis; glutathione from L-cysteine and L-glutamate: step 2/2.</text>
</comment>
<dbReference type="GO" id="GO:0005524">
    <property type="term" value="F:ATP binding"/>
    <property type="evidence" value="ECO:0007669"/>
    <property type="project" value="UniProtKB-UniRule"/>
</dbReference>
<keyword evidence="7 10" id="KW-0547">Nucleotide-binding</keyword>
<keyword evidence="15" id="KW-1185">Reference proteome</keyword>
<keyword evidence="5 10" id="KW-0317">Glutathione biosynthesis</keyword>
<comment type="caution">
    <text evidence="14">The sequence shown here is derived from an EMBL/GenBank/DDBJ whole genome shotgun (WGS) entry which is preliminary data.</text>
</comment>
<evidence type="ECO:0000256" key="12">
    <source>
        <dbReference type="PIRSR" id="PIRSR001558-2"/>
    </source>
</evidence>
<comment type="cofactor">
    <cofactor evidence="10 12">
        <name>Mg(2+)</name>
        <dbReference type="ChEBI" id="CHEBI:18420"/>
    </cofactor>
    <text evidence="10 12">Binds 1 Mg(2+) ion per subunit.</text>
</comment>
<name>A0AAD5X088_9FUNG</name>
<feature type="binding site" evidence="11">
    <location>
        <position position="475"/>
    </location>
    <ligand>
        <name>ATP</name>
        <dbReference type="ChEBI" id="CHEBI:30616"/>
    </ligand>
</feature>
<evidence type="ECO:0000256" key="8">
    <source>
        <dbReference type="ARBA" id="ARBA00022840"/>
    </source>
</evidence>
<dbReference type="PANTHER" id="PTHR11130:SF0">
    <property type="entry name" value="GLUTATHIONE SYNTHETASE"/>
    <property type="match status" value="1"/>
</dbReference>
<dbReference type="Gene3D" id="3.30.470.20">
    <property type="entry name" value="ATP-grasp fold, B domain"/>
    <property type="match status" value="1"/>
</dbReference>
<evidence type="ECO:0000256" key="5">
    <source>
        <dbReference type="ARBA" id="ARBA00022684"/>
    </source>
</evidence>
<dbReference type="InterPro" id="IPR016185">
    <property type="entry name" value="PreATP-grasp_dom_sf"/>
</dbReference>
<accession>A0AAD5X088</accession>
<dbReference type="Pfam" id="PF03199">
    <property type="entry name" value="GSH_synthase"/>
    <property type="match status" value="1"/>
</dbReference>
<evidence type="ECO:0000256" key="6">
    <source>
        <dbReference type="ARBA" id="ARBA00022723"/>
    </source>
</evidence>
<feature type="binding site" evidence="11">
    <location>
        <position position="400"/>
    </location>
    <ligand>
        <name>ATP</name>
        <dbReference type="ChEBI" id="CHEBI:30616"/>
    </ligand>
</feature>
<keyword evidence="9 10" id="KW-0460">Magnesium</keyword>
<dbReference type="InterPro" id="IPR014049">
    <property type="entry name" value="Glutathione_synthase_N_euk"/>
</dbReference>
<dbReference type="Pfam" id="PF03917">
    <property type="entry name" value="GSH_synth_ATP"/>
    <property type="match status" value="1"/>
</dbReference>
<dbReference type="Gene3D" id="3.30.1490.50">
    <property type="match status" value="1"/>
</dbReference>
<evidence type="ECO:0000259" key="13">
    <source>
        <dbReference type="Pfam" id="PF03199"/>
    </source>
</evidence>
<comment type="catalytic activity">
    <reaction evidence="10">
        <text>gamma-L-glutamyl-L-cysteine + glycine + ATP = glutathione + ADP + phosphate + H(+)</text>
        <dbReference type="Rhea" id="RHEA:13557"/>
        <dbReference type="ChEBI" id="CHEBI:15378"/>
        <dbReference type="ChEBI" id="CHEBI:30616"/>
        <dbReference type="ChEBI" id="CHEBI:43474"/>
        <dbReference type="ChEBI" id="CHEBI:57305"/>
        <dbReference type="ChEBI" id="CHEBI:57925"/>
        <dbReference type="ChEBI" id="CHEBI:58173"/>
        <dbReference type="ChEBI" id="CHEBI:456216"/>
        <dbReference type="EC" id="6.3.2.3"/>
    </reaction>
</comment>
<feature type="binding site" evidence="11">
    <location>
        <position position="330"/>
    </location>
    <ligand>
        <name>ATP</name>
        <dbReference type="ChEBI" id="CHEBI:30616"/>
    </ligand>
</feature>
<dbReference type="EMBL" id="JADGJD010000666">
    <property type="protein sequence ID" value="KAJ3049283.1"/>
    <property type="molecule type" value="Genomic_DNA"/>
</dbReference>
<keyword evidence="6 10" id="KW-0479">Metal-binding</keyword>
<feature type="binding site" evidence="11">
    <location>
        <position position="481"/>
    </location>
    <ligand>
        <name>ATP</name>
        <dbReference type="ChEBI" id="CHEBI:30616"/>
    </ligand>
</feature>
<evidence type="ECO:0000313" key="15">
    <source>
        <dbReference type="Proteomes" id="UP001212841"/>
    </source>
</evidence>
<feature type="binding site" evidence="11">
    <location>
        <begin position="422"/>
        <end position="425"/>
    </location>
    <ligand>
        <name>ATP</name>
        <dbReference type="ChEBI" id="CHEBI:30616"/>
    </ligand>
</feature>
<dbReference type="FunFam" id="3.30.1490.50:FF:000002">
    <property type="entry name" value="Glutathione synthetase"/>
    <property type="match status" value="1"/>
</dbReference>
<reference evidence="14" key="1">
    <citation type="submission" date="2020-05" db="EMBL/GenBank/DDBJ databases">
        <title>Phylogenomic resolution of chytrid fungi.</title>
        <authorList>
            <person name="Stajich J.E."/>
            <person name="Amses K."/>
            <person name="Simmons R."/>
            <person name="Seto K."/>
            <person name="Myers J."/>
            <person name="Bonds A."/>
            <person name="Quandt C.A."/>
            <person name="Barry K."/>
            <person name="Liu P."/>
            <person name="Grigoriev I."/>
            <person name="Longcore J.E."/>
            <person name="James T.Y."/>
        </authorList>
    </citation>
    <scope>NUCLEOTIDE SEQUENCE</scope>
    <source>
        <strain evidence="14">JEL0318</strain>
    </source>
</reference>
<proteinExistence type="inferred from homology"/>
<evidence type="ECO:0000256" key="11">
    <source>
        <dbReference type="PIRSR" id="PIRSR001558-1"/>
    </source>
</evidence>
<dbReference type="AlphaFoldDB" id="A0AAD5X088"/>
<evidence type="ECO:0000313" key="14">
    <source>
        <dbReference type="EMBL" id="KAJ3049283.1"/>
    </source>
</evidence>
<dbReference type="GO" id="GO:0005829">
    <property type="term" value="C:cytosol"/>
    <property type="evidence" value="ECO:0007669"/>
    <property type="project" value="TreeGrafter"/>
</dbReference>
<evidence type="ECO:0000256" key="4">
    <source>
        <dbReference type="ARBA" id="ARBA00022598"/>
    </source>
</evidence>
<evidence type="ECO:0000256" key="1">
    <source>
        <dbReference type="ARBA" id="ARBA00004965"/>
    </source>
</evidence>
<dbReference type="Gene3D" id="1.10.1080.10">
    <property type="entry name" value="Glutathione Synthetase, Chain A, domain 3"/>
    <property type="match status" value="1"/>
</dbReference>
<dbReference type="InterPro" id="IPR014709">
    <property type="entry name" value="Glutathione_synthase_C_euk"/>
</dbReference>
<dbReference type="GO" id="GO:0043295">
    <property type="term" value="F:glutathione binding"/>
    <property type="evidence" value="ECO:0007669"/>
    <property type="project" value="UniProtKB-UniRule"/>
</dbReference>
<keyword evidence="4 10" id="KW-0436">Ligase</keyword>
<feature type="binding site" evidence="11">
    <location>
        <begin position="389"/>
        <end position="398"/>
    </location>
    <ligand>
        <name>ATP</name>
        <dbReference type="ChEBI" id="CHEBI:30616"/>
    </ligand>
</feature>
<dbReference type="InterPro" id="IPR005615">
    <property type="entry name" value="Glutathione_synthase"/>
</dbReference>
<evidence type="ECO:0000256" key="3">
    <source>
        <dbReference type="ARBA" id="ARBA00011738"/>
    </source>
</evidence>
<dbReference type="NCBIfam" id="TIGR01986">
    <property type="entry name" value="glut_syn_euk"/>
    <property type="match status" value="1"/>
</dbReference>
<feature type="domain" description="Glutathione synthase substrate-binding" evidence="13">
    <location>
        <begin position="227"/>
        <end position="327"/>
    </location>
</feature>
<dbReference type="FunFam" id="3.40.50.1760:FF:000001">
    <property type="entry name" value="Glutathione synthetase"/>
    <property type="match status" value="1"/>
</dbReference>
<dbReference type="SUPFAM" id="SSF52440">
    <property type="entry name" value="PreATP-grasp domain"/>
    <property type="match status" value="1"/>
</dbReference>
<dbReference type="GO" id="GO:0000287">
    <property type="term" value="F:magnesium ion binding"/>
    <property type="evidence" value="ECO:0007669"/>
    <property type="project" value="UniProtKB-UniRule"/>
</dbReference>
<sequence length="497" mass="54397">MTDTHLPPYPPQLSEARLAELQGHAIDWALAHGLIVRAPPALVSQDAANVPVVTHAPFALFPSPFPRRCYAQATELQPLYNTLVDTLAKDDVFIRQVMDSLSKVDDFTGKLYDIYQAVSGPNGSKQRVKLGLHRSDYLLHVPVDAPAFTEPVLQQVELNTIASSFSSLSGLASELHSYLLNRTNFFNDPSLLSPDITASALPTNTSGTSIAKGIAKAHELYGVKSAVAVMVVQPGERNAFDQRWIEYTLFKNHGVKLIRKSLDEIQVQAKLEGPERRLYIDGSEVAVTYFRAGYAPTDYPSDKEWQARQTIESSYSIKCPSIAYHLVGTKKVQQILALPGVVERFVKDEKHAQLLRNSFTGLYPLDGSQDGEKAVEIALERGGEGFVMKPQREGGGNNIYGADIPPLLSKMTVQERNAYILMDLIRPPPLKNIMVRQGALIEGEVVSELGVYGLWVSDGDEIHLNEAGGHLLRTKASTSNEGGVAAGFAVLDSPLLV</sequence>
<gene>
    <name evidence="14" type="ORF">HK097_009708</name>
</gene>
<feature type="binding site" evidence="12">
    <location>
        <position position="393"/>
    </location>
    <ligand>
        <name>Mg(2+)</name>
        <dbReference type="ChEBI" id="CHEBI:18420"/>
    </ligand>
</feature>
<feature type="binding site" evidence="11">
    <location>
        <position position="242"/>
    </location>
    <ligand>
        <name>substrate</name>
    </ligand>
</feature>
<dbReference type="InterPro" id="IPR014042">
    <property type="entry name" value="Glutathione_synthase_a-hlx"/>
</dbReference>